<reference evidence="2 3" key="1">
    <citation type="journal article" date="2015" name="Stand. Genomic Sci.">
        <title>Genomic Encyclopedia of Bacterial and Archaeal Type Strains, Phase III: the genomes of soil and plant-associated and newly described type strains.</title>
        <authorList>
            <person name="Whitman W.B."/>
            <person name="Woyke T."/>
            <person name="Klenk H.P."/>
            <person name="Zhou Y."/>
            <person name="Lilburn T.G."/>
            <person name="Beck B.J."/>
            <person name="De Vos P."/>
            <person name="Vandamme P."/>
            <person name="Eisen J.A."/>
            <person name="Garrity G."/>
            <person name="Hugenholtz P."/>
            <person name="Kyrpides N.C."/>
        </authorList>
    </citation>
    <scope>NUCLEOTIDE SEQUENCE [LARGE SCALE GENOMIC DNA]</scope>
    <source>
        <strain evidence="2 3">CGMCC 1.7748</strain>
    </source>
</reference>
<organism evidence="2 3">
    <name type="scientific">Sphingobium wenxiniae (strain DSM 21828 / CGMCC 1.7748 / JZ-1)</name>
    <dbReference type="NCBI Taxonomy" id="595605"/>
    <lineage>
        <taxon>Bacteria</taxon>
        <taxon>Pseudomonadati</taxon>
        <taxon>Pseudomonadota</taxon>
        <taxon>Alphaproteobacteria</taxon>
        <taxon>Sphingomonadales</taxon>
        <taxon>Sphingomonadaceae</taxon>
        <taxon>Sphingobium</taxon>
    </lineage>
</organism>
<accession>A0A562KAX0</accession>
<dbReference type="GO" id="GO:0008410">
    <property type="term" value="F:CoA-transferase activity"/>
    <property type="evidence" value="ECO:0007669"/>
    <property type="project" value="TreeGrafter"/>
</dbReference>
<name>A0A562KAX0_SPHWJ</name>
<keyword evidence="3" id="KW-1185">Reference proteome</keyword>
<evidence type="ECO:0000313" key="3">
    <source>
        <dbReference type="Proteomes" id="UP000316624"/>
    </source>
</evidence>
<dbReference type="InterPro" id="IPR050483">
    <property type="entry name" value="CoA-transferase_III_domain"/>
</dbReference>
<dbReference type="Gene3D" id="3.40.50.10540">
    <property type="entry name" value="Crotonobetainyl-coa:carnitine coa-transferase, domain 1"/>
    <property type="match status" value="1"/>
</dbReference>
<sequence>MTGGEQTGGALSGIRVLDLGRVLAAPWATQILGDMGAEVIKVERPQGGDMGRLYGPDFLMDAQGRKTRESSFYLCANRNKKSVTVDLSSAEGQQIIKDLAAQCDVFVENFIAGTTERFGLDYASIRAINPRIIYCSVTGYGQDGPYASRPGFDAVFQAHGGMMSVTGIPDGMPGAGPMKTGPSLMDVMTGYNAAVGILAALLHRDRVSGEGQYIDVALLDTAVACQSHLMSNYLISGRVPERRGNEGNGGGPAQVFKCRDGEIYISAGNNHNFVDLCRVLGAPELGHDPRFVDLHDRYLHRSELTGLLSDLVLQWDRRPLMDALVEAHVACSVVNDYADVFDDPQVRHRGILIDMPHPLSPTGSVPGIANPVRLSDTPVRYDRHPPLLGEHNDEVLHDMLGMNGMEIAALRARRVI</sequence>
<dbReference type="Proteomes" id="UP000316624">
    <property type="component" value="Unassembled WGS sequence"/>
</dbReference>
<dbReference type="EMBL" id="VLKK01000009">
    <property type="protein sequence ID" value="TWH92536.1"/>
    <property type="molecule type" value="Genomic_DNA"/>
</dbReference>
<gene>
    <name evidence="2" type="ORF">IQ35_02652</name>
</gene>
<dbReference type="InterPro" id="IPR003673">
    <property type="entry name" value="CoA-Trfase_fam_III"/>
</dbReference>
<evidence type="ECO:0000256" key="1">
    <source>
        <dbReference type="ARBA" id="ARBA00022679"/>
    </source>
</evidence>
<comment type="caution">
    <text evidence="2">The sequence shown here is derived from an EMBL/GenBank/DDBJ whole genome shotgun (WGS) entry which is preliminary data.</text>
</comment>
<keyword evidence="1 2" id="KW-0808">Transferase</keyword>
<dbReference type="AlphaFoldDB" id="A0A562KAX0"/>
<proteinExistence type="predicted"/>
<dbReference type="InterPro" id="IPR044855">
    <property type="entry name" value="CoA-Trfase_III_dom3_sf"/>
</dbReference>
<dbReference type="Gene3D" id="3.30.1540.10">
    <property type="entry name" value="formyl-coa transferase, domain 3"/>
    <property type="match status" value="1"/>
</dbReference>
<dbReference type="PANTHER" id="PTHR48207">
    <property type="entry name" value="SUCCINATE--HYDROXYMETHYLGLUTARATE COA-TRANSFERASE"/>
    <property type="match status" value="1"/>
</dbReference>
<evidence type="ECO:0000313" key="2">
    <source>
        <dbReference type="EMBL" id="TWH92536.1"/>
    </source>
</evidence>
<dbReference type="RefSeq" id="WP_021244393.1">
    <property type="nucleotide sequence ID" value="NZ_JACIIY010000010.1"/>
</dbReference>
<protein>
    <submittedName>
        <fullName evidence="2">Crotonobetainyl-CoA:carnitine CoA-transferase CaiB-like acyl-CoA transferase</fullName>
    </submittedName>
</protein>
<dbReference type="SUPFAM" id="SSF89796">
    <property type="entry name" value="CoA-transferase family III (CaiB/BaiF)"/>
    <property type="match status" value="1"/>
</dbReference>
<dbReference type="InterPro" id="IPR023606">
    <property type="entry name" value="CoA-Trfase_III_dom_1_sf"/>
</dbReference>
<dbReference type="PANTHER" id="PTHR48207:SF3">
    <property type="entry name" value="SUCCINATE--HYDROXYMETHYLGLUTARATE COA-TRANSFERASE"/>
    <property type="match status" value="1"/>
</dbReference>
<dbReference type="Pfam" id="PF02515">
    <property type="entry name" value="CoA_transf_3"/>
    <property type="match status" value="1"/>
</dbReference>